<comment type="caution">
    <text evidence="1">The sequence shown here is derived from an EMBL/GenBank/DDBJ whole genome shotgun (WGS) entry which is preliminary data.</text>
</comment>
<dbReference type="Proteomes" id="UP000237105">
    <property type="component" value="Unassembled WGS sequence"/>
</dbReference>
<gene>
    <name evidence="1" type="ORF">PanWU01x14_051670</name>
</gene>
<proteinExistence type="predicted"/>
<dbReference type="AlphaFoldDB" id="A0A2P5DM28"/>
<reference evidence="2" key="1">
    <citation type="submission" date="2016-06" db="EMBL/GenBank/DDBJ databases">
        <title>Parallel loss of symbiosis genes in relatives of nitrogen-fixing non-legume Parasponia.</title>
        <authorList>
            <person name="Van Velzen R."/>
            <person name="Holmer R."/>
            <person name="Bu F."/>
            <person name="Rutten L."/>
            <person name="Van Zeijl A."/>
            <person name="Liu W."/>
            <person name="Santuari L."/>
            <person name="Cao Q."/>
            <person name="Sharma T."/>
            <person name="Shen D."/>
            <person name="Roswanjaya Y."/>
            <person name="Wardhani T."/>
            <person name="Kalhor M.S."/>
            <person name="Jansen J."/>
            <person name="Van den Hoogen J."/>
            <person name="Gungor B."/>
            <person name="Hartog M."/>
            <person name="Hontelez J."/>
            <person name="Verver J."/>
            <person name="Yang W.-C."/>
            <person name="Schijlen E."/>
            <person name="Repin R."/>
            <person name="Schilthuizen M."/>
            <person name="Schranz E."/>
            <person name="Heidstra R."/>
            <person name="Miyata K."/>
            <person name="Fedorova E."/>
            <person name="Kohlen W."/>
            <person name="Bisseling T."/>
            <person name="Smit S."/>
            <person name="Geurts R."/>
        </authorList>
    </citation>
    <scope>NUCLEOTIDE SEQUENCE [LARGE SCALE GENOMIC DNA]</scope>
    <source>
        <strain evidence="2">cv. WU1-14</strain>
    </source>
</reference>
<accession>A0A2P5DM28</accession>
<organism evidence="1 2">
    <name type="scientific">Parasponia andersonii</name>
    <name type="common">Sponia andersonii</name>
    <dbReference type="NCBI Taxonomy" id="3476"/>
    <lineage>
        <taxon>Eukaryota</taxon>
        <taxon>Viridiplantae</taxon>
        <taxon>Streptophyta</taxon>
        <taxon>Embryophyta</taxon>
        <taxon>Tracheophyta</taxon>
        <taxon>Spermatophyta</taxon>
        <taxon>Magnoliopsida</taxon>
        <taxon>eudicotyledons</taxon>
        <taxon>Gunneridae</taxon>
        <taxon>Pentapetalae</taxon>
        <taxon>rosids</taxon>
        <taxon>fabids</taxon>
        <taxon>Rosales</taxon>
        <taxon>Cannabaceae</taxon>
        <taxon>Parasponia</taxon>
    </lineage>
</organism>
<evidence type="ECO:0000313" key="2">
    <source>
        <dbReference type="Proteomes" id="UP000237105"/>
    </source>
</evidence>
<evidence type="ECO:0000313" key="1">
    <source>
        <dbReference type="EMBL" id="PON74335.1"/>
    </source>
</evidence>
<protein>
    <recommendedName>
        <fullName evidence="3">Rx N-terminal domain-containing protein</fullName>
    </recommendedName>
</protein>
<keyword evidence="2" id="KW-1185">Reference proteome</keyword>
<dbReference type="EMBL" id="JXTB01000029">
    <property type="protein sequence ID" value="PON74335.1"/>
    <property type="molecule type" value="Genomic_DNA"/>
</dbReference>
<dbReference type="OrthoDB" id="1933539at2759"/>
<evidence type="ECO:0008006" key="3">
    <source>
        <dbReference type="Google" id="ProtNLM"/>
    </source>
</evidence>
<sequence length="72" mass="8167">MGEAVLSAVIQVIFERPYSQVLEEYSRLLRDAIDGQIRELRSLLSTIQLVLKDTEDQQVVAVAYDADDLLDE</sequence>
<name>A0A2P5DM28_PARAD</name>